<dbReference type="AlphaFoldDB" id="A0A6A7C959"/>
<name>A0A6A7C959_9PEZI</name>
<dbReference type="GO" id="GO:0006338">
    <property type="term" value="P:chromatin remodeling"/>
    <property type="evidence" value="ECO:0007669"/>
    <property type="project" value="UniProtKB-ARBA"/>
</dbReference>
<gene>
    <name evidence="3" type="ORF">K470DRAFT_268029</name>
</gene>
<comment type="subunit">
    <text evidence="1">Component of the NuA4 histone acetyltransferase complex.</text>
</comment>
<dbReference type="Gene3D" id="2.40.50.40">
    <property type="match status" value="1"/>
</dbReference>
<sequence length="166" mass="19573">MSGPKKRPMNTYVKGDRKIEYKIKLTSNVETYSSDASSGEGESQGQQRMAIMLEYPSGYQLVIWHPGKYLRKYEGFDIVEEYMREWRGQTPKGRLETAEEVERLSSELNFAERILGCNVRTSKHYYVKWFGRPWTKRTWESEDFLKVNGLGSITEFEEFYAQLCDY</sequence>
<evidence type="ECO:0000313" key="3">
    <source>
        <dbReference type="EMBL" id="KAF2863609.1"/>
    </source>
</evidence>
<evidence type="ECO:0000259" key="2">
    <source>
        <dbReference type="PROSITE" id="PS50013"/>
    </source>
</evidence>
<evidence type="ECO:0000256" key="1">
    <source>
        <dbReference type="ARBA" id="ARBA00011353"/>
    </source>
</evidence>
<dbReference type="InterPro" id="IPR023780">
    <property type="entry name" value="Chromo_domain"/>
</dbReference>
<evidence type="ECO:0000313" key="4">
    <source>
        <dbReference type="Proteomes" id="UP000799421"/>
    </source>
</evidence>
<keyword evidence="4" id="KW-1185">Reference proteome</keyword>
<dbReference type="EMBL" id="MU005960">
    <property type="protein sequence ID" value="KAF2863609.1"/>
    <property type="molecule type" value="Genomic_DNA"/>
</dbReference>
<protein>
    <recommendedName>
        <fullName evidence="2">Chromo domain-containing protein</fullName>
    </recommendedName>
</protein>
<dbReference type="InterPro" id="IPR016197">
    <property type="entry name" value="Chromo-like_dom_sf"/>
</dbReference>
<reference evidence="3" key="1">
    <citation type="journal article" date="2020" name="Stud. Mycol.">
        <title>101 Dothideomycetes genomes: a test case for predicting lifestyles and emergence of pathogens.</title>
        <authorList>
            <person name="Haridas S."/>
            <person name="Albert R."/>
            <person name="Binder M."/>
            <person name="Bloem J."/>
            <person name="Labutti K."/>
            <person name="Salamov A."/>
            <person name="Andreopoulos B."/>
            <person name="Baker S."/>
            <person name="Barry K."/>
            <person name="Bills G."/>
            <person name="Bluhm B."/>
            <person name="Cannon C."/>
            <person name="Castanera R."/>
            <person name="Culley D."/>
            <person name="Daum C."/>
            <person name="Ezra D."/>
            <person name="Gonzalez J."/>
            <person name="Henrissat B."/>
            <person name="Kuo A."/>
            <person name="Liang C."/>
            <person name="Lipzen A."/>
            <person name="Lutzoni F."/>
            <person name="Magnuson J."/>
            <person name="Mondo S."/>
            <person name="Nolan M."/>
            <person name="Ohm R."/>
            <person name="Pangilinan J."/>
            <person name="Park H.-J."/>
            <person name="Ramirez L."/>
            <person name="Alfaro M."/>
            <person name="Sun H."/>
            <person name="Tritt A."/>
            <person name="Yoshinaga Y."/>
            <person name="Zwiers L.-H."/>
            <person name="Turgeon B."/>
            <person name="Goodwin S."/>
            <person name="Spatafora J."/>
            <person name="Crous P."/>
            <person name="Grigoriev I."/>
        </authorList>
    </citation>
    <scope>NUCLEOTIDE SEQUENCE</scope>
    <source>
        <strain evidence="3">CBS 480.64</strain>
    </source>
</reference>
<dbReference type="SUPFAM" id="SSF54160">
    <property type="entry name" value="Chromo domain-like"/>
    <property type="match status" value="1"/>
</dbReference>
<dbReference type="PROSITE" id="PS50013">
    <property type="entry name" value="CHROMO_2"/>
    <property type="match status" value="1"/>
</dbReference>
<dbReference type="InterPro" id="IPR000953">
    <property type="entry name" value="Chromo/chromo_shadow_dom"/>
</dbReference>
<dbReference type="Proteomes" id="UP000799421">
    <property type="component" value="Unassembled WGS sequence"/>
</dbReference>
<proteinExistence type="predicted"/>
<dbReference type="Pfam" id="PF00385">
    <property type="entry name" value="Chromo"/>
    <property type="match status" value="1"/>
</dbReference>
<organism evidence="3 4">
    <name type="scientific">Piedraia hortae CBS 480.64</name>
    <dbReference type="NCBI Taxonomy" id="1314780"/>
    <lineage>
        <taxon>Eukaryota</taxon>
        <taxon>Fungi</taxon>
        <taxon>Dikarya</taxon>
        <taxon>Ascomycota</taxon>
        <taxon>Pezizomycotina</taxon>
        <taxon>Dothideomycetes</taxon>
        <taxon>Dothideomycetidae</taxon>
        <taxon>Capnodiales</taxon>
        <taxon>Piedraiaceae</taxon>
        <taxon>Piedraia</taxon>
    </lineage>
</organism>
<accession>A0A6A7C959</accession>
<feature type="domain" description="Chromo" evidence="2">
    <location>
        <begin position="109"/>
        <end position="166"/>
    </location>
</feature>